<organism evidence="1">
    <name type="scientific">Arundo donax</name>
    <name type="common">Giant reed</name>
    <name type="synonym">Donax arundinaceus</name>
    <dbReference type="NCBI Taxonomy" id="35708"/>
    <lineage>
        <taxon>Eukaryota</taxon>
        <taxon>Viridiplantae</taxon>
        <taxon>Streptophyta</taxon>
        <taxon>Embryophyta</taxon>
        <taxon>Tracheophyta</taxon>
        <taxon>Spermatophyta</taxon>
        <taxon>Magnoliopsida</taxon>
        <taxon>Liliopsida</taxon>
        <taxon>Poales</taxon>
        <taxon>Poaceae</taxon>
        <taxon>PACMAD clade</taxon>
        <taxon>Arundinoideae</taxon>
        <taxon>Arundineae</taxon>
        <taxon>Arundo</taxon>
    </lineage>
</organism>
<reference evidence="1" key="1">
    <citation type="submission" date="2014-09" db="EMBL/GenBank/DDBJ databases">
        <authorList>
            <person name="Magalhaes I.L.F."/>
            <person name="Oliveira U."/>
            <person name="Santos F.R."/>
            <person name="Vidigal T.H.D.A."/>
            <person name="Brescovit A.D."/>
            <person name="Santos A.J."/>
        </authorList>
    </citation>
    <scope>NUCLEOTIDE SEQUENCE</scope>
    <source>
        <tissue evidence="1">Shoot tissue taken approximately 20 cm above the soil surface</tissue>
    </source>
</reference>
<evidence type="ECO:0000313" key="1">
    <source>
        <dbReference type="EMBL" id="JAE27804.1"/>
    </source>
</evidence>
<reference evidence="1" key="2">
    <citation type="journal article" date="2015" name="Data Brief">
        <title>Shoot transcriptome of the giant reed, Arundo donax.</title>
        <authorList>
            <person name="Barrero R.A."/>
            <person name="Guerrero F.D."/>
            <person name="Moolhuijzen P."/>
            <person name="Goolsby J.A."/>
            <person name="Tidwell J."/>
            <person name="Bellgard S.E."/>
            <person name="Bellgard M.I."/>
        </authorList>
    </citation>
    <scope>NUCLEOTIDE SEQUENCE</scope>
    <source>
        <tissue evidence="1">Shoot tissue taken approximately 20 cm above the soil surface</tissue>
    </source>
</reference>
<accession>A0A0A9GW79</accession>
<protein>
    <submittedName>
        <fullName evidence="1">Uncharacterized protein</fullName>
    </submittedName>
</protein>
<dbReference type="EMBL" id="GBRH01170092">
    <property type="protein sequence ID" value="JAE27804.1"/>
    <property type="molecule type" value="Transcribed_RNA"/>
</dbReference>
<proteinExistence type="predicted"/>
<name>A0A0A9GW79_ARUDO</name>
<dbReference type="AlphaFoldDB" id="A0A0A9GW79"/>
<sequence length="20" mass="2362">MELPCDRVDRCSLRCTTEFS</sequence>